<feature type="region of interest" description="Disordered" evidence="1">
    <location>
        <begin position="157"/>
        <end position="191"/>
    </location>
</feature>
<feature type="region of interest" description="Disordered" evidence="1">
    <location>
        <begin position="203"/>
        <end position="228"/>
    </location>
</feature>
<feature type="compositionally biased region" description="Acidic residues" evidence="1">
    <location>
        <begin position="76"/>
        <end position="95"/>
    </location>
</feature>
<proteinExistence type="predicted"/>
<evidence type="ECO:0000256" key="1">
    <source>
        <dbReference type="SAM" id="MobiDB-lite"/>
    </source>
</evidence>
<organism evidence="2 3">
    <name type="scientific">Dendrothele bispora (strain CBS 962.96)</name>
    <dbReference type="NCBI Taxonomy" id="1314807"/>
    <lineage>
        <taxon>Eukaryota</taxon>
        <taxon>Fungi</taxon>
        <taxon>Dikarya</taxon>
        <taxon>Basidiomycota</taxon>
        <taxon>Agaricomycotina</taxon>
        <taxon>Agaricomycetes</taxon>
        <taxon>Agaricomycetidae</taxon>
        <taxon>Agaricales</taxon>
        <taxon>Agaricales incertae sedis</taxon>
        <taxon>Dendrothele</taxon>
    </lineage>
</organism>
<feature type="compositionally biased region" description="Gly residues" evidence="1">
    <location>
        <begin position="210"/>
        <end position="221"/>
    </location>
</feature>
<dbReference type="OrthoDB" id="415015at2759"/>
<dbReference type="AlphaFoldDB" id="A0A4V6T5A0"/>
<accession>A0A4V6T5A0</accession>
<feature type="region of interest" description="Disordered" evidence="1">
    <location>
        <begin position="1"/>
        <end position="47"/>
    </location>
</feature>
<sequence length="248" mass="28046">MSAPQKRDDVVREAFIPDKVKEKRKKGEKMYDKEDPGRRKLLRDREVEEGGAGVFNINLKEALEREEEKLVQEGFYDSDPEDSDSDSLDEEEDERVTEKSRSARLNSRATKKSLKNHEKSPTRAVLRTLSELSEGLTKAGYDPSRIRERAEGLAKVVGEKRKRPEREEREREAIVEMEDGEGAWEDDDGDLDVEMEDGDEAPRLKRVKGNSGGVVAVGGGKRVPRTNRAMDGLRDGEVRCFSFFGGCL</sequence>
<gene>
    <name evidence="2" type="ORF">K435DRAFT_968456</name>
</gene>
<name>A0A4V6T5A0_DENBC</name>
<evidence type="ECO:0000313" key="3">
    <source>
        <dbReference type="Proteomes" id="UP000297245"/>
    </source>
</evidence>
<reference evidence="2 3" key="1">
    <citation type="journal article" date="2019" name="Nat. Ecol. Evol.">
        <title>Megaphylogeny resolves global patterns of mushroom evolution.</title>
        <authorList>
            <person name="Varga T."/>
            <person name="Krizsan K."/>
            <person name="Foldi C."/>
            <person name="Dima B."/>
            <person name="Sanchez-Garcia M."/>
            <person name="Sanchez-Ramirez S."/>
            <person name="Szollosi G.J."/>
            <person name="Szarkandi J.G."/>
            <person name="Papp V."/>
            <person name="Albert L."/>
            <person name="Andreopoulos W."/>
            <person name="Angelini C."/>
            <person name="Antonin V."/>
            <person name="Barry K.W."/>
            <person name="Bougher N.L."/>
            <person name="Buchanan P."/>
            <person name="Buyck B."/>
            <person name="Bense V."/>
            <person name="Catcheside P."/>
            <person name="Chovatia M."/>
            <person name="Cooper J."/>
            <person name="Damon W."/>
            <person name="Desjardin D."/>
            <person name="Finy P."/>
            <person name="Geml J."/>
            <person name="Haridas S."/>
            <person name="Hughes K."/>
            <person name="Justo A."/>
            <person name="Karasinski D."/>
            <person name="Kautmanova I."/>
            <person name="Kiss B."/>
            <person name="Kocsube S."/>
            <person name="Kotiranta H."/>
            <person name="LaButti K.M."/>
            <person name="Lechner B.E."/>
            <person name="Liimatainen K."/>
            <person name="Lipzen A."/>
            <person name="Lukacs Z."/>
            <person name="Mihaltcheva S."/>
            <person name="Morgado L.N."/>
            <person name="Niskanen T."/>
            <person name="Noordeloos M.E."/>
            <person name="Ohm R.A."/>
            <person name="Ortiz-Santana B."/>
            <person name="Ovrebo C."/>
            <person name="Racz N."/>
            <person name="Riley R."/>
            <person name="Savchenko A."/>
            <person name="Shiryaev A."/>
            <person name="Soop K."/>
            <person name="Spirin V."/>
            <person name="Szebenyi C."/>
            <person name="Tomsovsky M."/>
            <person name="Tulloss R.E."/>
            <person name="Uehling J."/>
            <person name="Grigoriev I.V."/>
            <person name="Vagvolgyi C."/>
            <person name="Papp T."/>
            <person name="Martin F.M."/>
            <person name="Miettinen O."/>
            <person name="Hibbett D.S."/>
            <person name="Nagy L.G."/>
        </authorList>
    </citation>
    <scope>NUCLEOTIDE SEQUENCE [LARGE SCALE GENOMIC DNA]</scope>
    <source>
        <strain evidence="2 3">CBS 962.96</strain>
    </source>
</reference>
<feature type="compositionally biased region" description="Basic and acidic residues" evidence="1">
    <location>
        <begin position="1"/>
        <end position="21"/>
    </location>
</feature>
<protein>
    <submittedName>
        <fullName evidence="2">Uncharacterized protein</fullName>
    </submittedName>
</protein>
<evidence type="ECO:0000313" key="2">
    <source>
        <dbReference type="EMBL" id="THU90905.1"/>
    </source>
</evidence>
<keyword evidence="3" id="KW-1185">Reference proteome</keyword>
<dbReference type="EMBL" id="ML179322">
    <property type="protein sequence ID" value="THU90905.1"/>
    <property type="molecule type" value="Genomic_DNA"/>
</dbReference>
<feature type="compositionally biased region" description="Acidic residues" evidence="1">
    <location>
        <begin position="175"/>
        <end position="191"/>
    </location>
</feature>
<feature type="region of interest" description="Disordered" evidence="1">
    <location>
        <begin position="68"/>
        <end position="125"/>
    </location>
</feature>
<dbReference type="Proteomes" id="UP000297245">
    <property type="component" value="Unassembled WGS sequence"/>
</dbReference>
<feature type="compositionally biased region" description="Basic and acidic residues" evidence="1">
    <location>
        <begin position="28"/>
        <end position="47"/>
    </location>
</feature>
<feature type="compositionally biased region" description="Basic and acidic residues" evidence="1">
    <location>
        <begin position="157"/>
        <end position="174"/>
    </location>
</feature>